<evidence type="ECO:0000313" key="2">
    <source>
        <dbReference type="EMBL" id="GAX86444.1"/>
    </source>
</evidence>
<feature type="region of interest" description="Disordered" evidence="1">
    <location>
        <begin position="248"/>
        <end position="267"/>
    </location>
</feature>
<proteinExistence type="predicted"/>
<protein>
    <submittedName>
        <fullName evidence="2">Uncharacterized protein</fullName>
    </submittedName>
</protein>
<organism evidence="2 3">
    <name type="scientific">Chlamydomonas eustigma</name>
    <dbReference type="NCBI Taxonomy" id="1157962"/>
    <lineage>
        <taxon>Eukaryota</taxon>
        <taxon>Viridiplantae</taxon>
        <taxon>Chlorophyta</taxon>
        <taxon>core chlorophytes</taxon>
        <taxon>Chlorophyceae</taxon>
        <taxon>CS clade</taxon>
        <taxon>Chlamydomonadales</taxon>
        <taxon>Chlamydomonadaceae</taxon>
        <taxon>Chlamydomonas</taxon>
    </lineage>
</organism>
<comment type="caution">
    <text evidence="2">The sequence shown here is derived from an EMBL/GenBank/DDBJ whole genome shotgun (WGS) entry which is preliminary data.</text>
</comment>
<gene>
    <name evidence="2" type="ORF">CEUSTIGMA_g13854.t1</name>
</gene>
<dbReference type="AlphaFoldDB" id="A0A250XTR4"/>
<name>A0A250XTR4_9CHLO</name>
<evidence type="ECO:0000313" key="3">
    <source>
        <dbReference type="Proteomes" id="UP000232323"/>
    </source>
</evidence>
<keyword evidence="3" id="KW-1185">Reference proteome</keyword>
<sequence length="524" mass="57513">MHNNSVLTPVSIYFEFEGRDRGSSIHSIFGAPSREKMRAGAWRSIMMVPSCEETLSEMWVQQKVWPLIDKLPIMSIVIDSLTFAIKDGGKDSSSGGAFQDMAHSFKFPVIVITHSENKVTSQGQRKVSHLDPPEERFKIRGCKELVSFPQHILHLHSDHPPDVSRRIIEVFKTNTKSPVDGRFPKWVVNLDEEDEVLRVDPVDFEGMMPNKPSTLALHSAATSSAASHPPCHSYKGFNMDAANASSRIAGCQRQAQHTNTSSSKKKEEAKTFIILELKGERELTGATSGLTANRLKERSRKEHIADATYRRAREELMVSGHIKFYRGTNTATGGVEEYYCLVDNATMIPHQLKQQQHAHAHASNTGPPYFMDMTTAREDQIVGRLYVGPATASAAASMQCIKYINGDASYQMPPSAPAPAVVQPVPNQNGPISFINSADAATSSARSVSRIADINPRHGSNNINQSSMSSAAATTSYSTFMQHVAPSSRSTTAATNNDKVADTAGGNIHNYRLLRVSFRMALGV</sequence>
<evidence type="ECO:0000256" key="1">
    <source>
        <dbReference type="SAM" id="MobiDB-lite"/>
    </source>
</evidence>
<accession>A0A250XTR4</accession>
<reference evidence="2 3" key="1">
    <citation type="submission" date="2017-08" db="EMBL/GenBank/DDBJ databases">
        <title>Acidophilic green algal genome provides insights into adaptation to an acidic environment.</title>
        <authorList>
            <person name="Hirooka S."/>
            <person name="Hirose Y."/>
            <person name="Kanesaki Y."/>
            <person name="Higuchi S."/>
            <person name="Fujiwara T."/>
            <person name="Onuma R."/>
            <person name="Era A."/>
            <person name="Ohbayashi R."/>
            <person name="Uzuka A."/>
            <person name="Nozaki H."/>
            <person name="Yoshikawa H."/>
            <person name="Miyagishima S.Y."/>
        </authorList>
    </citation>
    <scope>NUCLEOTIDE SEQUENCE [LARGE SCALE GENOMIC DNA]</scope>
    <source>
        <strain evidence="2 3">NIES-2499</strain>
    </source>
</reference>
<dbReference type="Proteomes" id="UP000232323">
    <property type="component" value="Unassembled WGS sequence"/>
</dbReference>
<dbReference type="EMBL" id="BEGY01000307">
    <property type="protein sequence ID" value="GAX86444.1"/>
    <property type="molecule type" value="Genomic_DNA"/>
</dbReference>